<gene>
    <name evidence="2" type="ORF">B0T11DRAFT_329727</name>
</gene>
<feature type="region of interest" description="Disordered" evidence="1">
    <location>
        <begin position="98"/>
        <end position="132"/>
    </location>
</feature>
<name>A0A8K0X147_9PEZI</name>
<dbReference type="AlphaFoldDB" id="A0A8K0X147"/>
<proteinExistence type="predicted"/>
<evidence type="ECO:0000313" key="2">
    <source>
        <dbReference type="EMBL" id="KAH7357846.1"/>
    </source>
</evidence>
<keyword evidence="3" id="KW-1185">Reference proteome</keyword>
<sequence>MPTPAGILKSSPGGGQSRKRPLSPEPWVANPRYTTAPPQKGQPNRRALIGPAVPSSPELDSHPGINGHAEKLPNGTKARLTNGQLRLKLAREFNREKFDRDFYGQEGASAPPPGVAPSQRKPAPDPGNDGKLYLRLDPRIHWPRDWSDEWYEEKMKEIKARGTRKANWGKAAKRMREQRLMEEALAAEEQEALAAGEPLRRRREPRPWAHRRHIDFSDVPEERLPGLVKADPAWLRACAWMRTNRTKGLQTDEEAKQIKAKGRSVQHLVGRTGW</sequence>
<feature type="region of interest" description="Disordered" evidence="1">
    <location>
        <begin position="1"/>
        <end position="80"/>
    </location>
</feature>
<protein>
    <submittedName>
        <fullName evidence="2">Uncharacterized protein</fullName>
    </submittedName>
</protein>
<accession>A0A8K0X147</accession>
<dbReference type="OrthoDB" id="3550599at2759"/>
<evidence type="ECO:0000256" key="1">
    <source>
        <dbReference type="SAM" id="MobiDB-lite"/>
    </source>
</evidence>
<dbReference type="Proteomes" id="UP000813385">
    <property type="component" value="Unassembled WGS sequence"/>
</dbReference>
<comment type="caution">
    <text evidence="2">The sequence shown here is derived from an EMBL/GenBank/DDBJ whole genome shotgun (WGS) entry which is preliminary data.</text>
</comment>
<reference evidence="2" key="1">
    <citation type="journal article" date="2021" name="Nat. Commun.">
        <title>Genetic determinants of endophytism in the Arabidopsis root mycobiome.</title>
        <authorList>
            <person name="Mesny F."/>
            <person name="Miyauchi S."/>
            <person name="Thiergart T."/>
            <person name="Pickel B."/>
            <person name="Atanasova L."/>
            <person name="Karlsson M."/>
            <person name="Huettel B."/>
            <person name="Barry K.W."/>
            <person name="Haridas S."/>
            <person name="Chen C."/>
            <person name="Bauer D."/>
            <person name="Andreopoulos W."/>
            <person name="Pangilinan J."/>
            <person name="LaButti K."/>
            <person name="Riley R."/>
            <person name="Lipzen A."/>
            <person name="Clum A."/>
            <person name="Drula E."/>
            <person name="Henrissat B."/>
            <person name="Kohler A."/>
            <person name="Grigoriev I.V."/>
            <person name="Martin F.M."/>
            <person name="Hacquard S."/>
        </authorList>
    </citation>
    <scope>NUCLEOTIDE SEQUENCE</scope>
    <source>
        <strain evidence="2">MPI-CAGE-AT-0016</strain>
    </source>
</reference>
<evidence type="ECO:0000313" key="3">
    <source>
        <dbReference type="Proteomes" id="UP000813385"/>
    </source>
</evidence>
<dbReference type="EMBL" id="JAGPXD010000004">
    <property type="protein sequence ID" value="KAH7357846.1"/>
    <property type="molecule type" value="Genomic_DNA"/>
</dbReference>
<organism evidence="2 3">
    <name type="scientific">Plectosphaerella cucumerina</name>
    <dbReference type="NCBI Taxonomy" id="40658"/>
    <lineage>
        <taxon>Eukaryota</taxon>
        <taxon>Fungi</taxon>
        <taxon>Dikarya</taxon>
        <taxon>Ascomycota</taxon>
        <taxon>Pezizomycotina</taxon>
        <taxon>Sordariomycetes</taxon>
        <taxon>Hypocreomycetidae</taxon>
        <taxon>Glomerellales</taxon>
        <taxon>Plectosphaerellaceae</taxon>
        <taxon>Plectosphaerella</taxon>
    </lineage>
</organism>